<protein>
    <submittedName>
        <fullName evidence="3">Uncharacterized protein</fullName>
    </submittedName>
</protein>
<keyword evidence="1" id="KW-0472">Membrane</keyword>
<reference evidence="4 5" key="1">
    <citation type="submission" date="2017-07" db="EMBL/GenBank/DDBJ databases">
        <title>Leptospira spp. isolated from tropical soils.</title>
        <authorList>
            <person name="Thibeaux R."/>
            <person name="Iraola G."/>
            <person name="Ferres I."/>
            <person name="Bierque E."/>
            <person name="Girault D."/>
            <person name="Soupe-Gilbert M.-E."/>
            <person name="Picardeau M."/>
            <person name="Goarant C."/>
        </authorList>
    </citation>
    <scope>NUCLEOTIDE SEQUENCE [LARGE SCALE GENOMIC DNA]</scope>
    <source>
        <strain evidence="3 5">FH1-B-B1</strain>
        <strain evidence="2 4">FH1-B-C1</strain>
    </source>
</reference>
<evidence type="ECO:0000256" key="1">
    <source>
        <dbReference type="SAM" id="Phobius"/>
    </source>
</evidence>
<evidence type="ECO:0000313" key="5">
    <source>
        <dbReference type="Proteomes" id="UP000231990"/>
    </source>
</evidence>
<comment type="caution">
    <text evidence="3">The sequence shown here is derived from an EMBL/GenBank/DDBJ whole genome shotgun (WGS) entry which is preliminary data.</text>
</comment>
<accession>A0A2M9ZR68</accession>
<evidence type="ECO:0000313" key="2">
    <source>
        <dbReference type="EMBL" id="PJZ70993.1"/>
    </source>
</evidence>
<dbReference type="Proteomes" id="UP000231962">
    <property type="component" value="Unassembled WGS sequence"/>
</dbReference>
<keyword evidence="1" id="KW-0812">Transmembrane</keyword>
<organism evidence="3 5">
    <name type="scientific">Leptospira perolatii</name>
    <dbReference type="NCBI Taxonomy" id="2023191"/>
    <lineage>
        <taxon>Bacteria</taxon>
        <taxon>Pseudomonadati</taxon>
        <taxon>Spirochaetota</taxon>
        <taxon>Spirochaetia</taxon>
        <taxon>Leptospirales</taxon>
        <taxon>Leptospiraceae</taxon>
        <taxon>Leptospira</taxon>
    </lineage>
</organism>
<sequence>MNPFRRNILLSLFLFPIFLGIGWYITESPLNDLDFQSIGHPEETKTLSVGFNRKGGNVLLVQPEFHPEYYSREDRFEAWIESFLRLAKGKGWIEKSTLVVYPPEIGNYFFLHDQRREVFFSPNEIEAWEKVSFYRSISWRELSNGSFTKVQVEHSIAKEMFDTYVRIFSNLSRLYNAFIIGGSILLPPLEIQGTEIKLSEGKWEEKVFLFKPDGTFSLVQIKKDNYRSNSLGEYLNQGVSRNVSPVTEKLGIVQFPFARFGFLFKEDFKDPSLSEAIRKTFVSRWIALGSVQDDGLFQDWAKQSNLETTAQVIFSGTGFKTDFPGNSFVKSRYGVPEPKPEAKGPYLINLYL</sequence>
<dbReference type="EMBL" id="NPDZ01000001">
    <property type="protein sequence ID" value="PJZ74525.1"/>
    <property type="molecule type" value="Genomic_DNA"/>
</dbReference>
<dbReference type="AlphaFoldDB" id="A0A2M9ZR68"/>
<gene>
    <name evidence="2" type="ORF">CH360_00180</name>
    <name evidence="3" type="ORF">CH373_00180</name>
</gene>
<keyword evidence="1" id="KW-1133">Transmembrane helix</keyword>
<name>A0A2M9ZR68_9LEPT</name>
<dbReference type="Proteomes" id="UP000231990">
    <property type="component" value="Unassembled WGS sequence"/>
</dbReference>
<evidence type="ECO:0000313" key="4">
    <source>
        <dbReference type="Proteomes" id="UP000231962"/>
    </source>
</evidence>
<feature type="transmembrane region" description="Helical" evidence="1">
    <location>
        <begin position="7"/>
        <end position="25"/>
    </location>
</feature>
<dbReference type="EMBL" id="NPDY01000001">
    <property type="protein sequence ID" value="PJZ70993.1"/>
    <property type="molecule type" value="Genomic_DNA"/>
</dbReference>
<proteinExistence type="predicted"/>
<keyword evidence="4" id="KW-1185">Reference proteome</keyword>
<evidence type="ECO:0000313" key="3">
    <source>
        <dbReference type="EMBL" id="PJZ74525.1"/>
    </source>
</evidence>